<gene>
    <name evidence="2" type="ORF">CNMCM5623_005326</name>
    <name evidence="3" type="ORF">CNMCM7691_003151</name>
</gene>
<evidence type="ECO:0000313" key="4">
    <source>
        <dbReference type="Proteomes" id="UP000641853"/>
    </source>
</evidence>
<feature type="transmembrane region" description="Helical" evidence="1">
    <location>
        <begin position="188"/>
        <end position="208"/>
    </location>
</feature>
<accession>A0A8H6V2L8</accession>
<keyword evidence="1" id="KW-0812">Transmembrane</keyword>
<name>A0A8H6V2L8_9EURO</name>
<dbReference type="EMBL" id="JACBAE010001104">
    <property type="protein sequence ID" value="KAF7173069.1"/>
    <property type="molecule type" value="Genomic_DNA"/>
</dbReference>
<feature type="transmembrane region" description="Helical" evidence="1">
    <location>
        <begin position="44"/>
        <end position="62"/>
    </location>
</feature>
<evidence type="ECO:0000313" key="5">
    <source>
        <dbReference type="Proteomes" id="UP000654922"/>
    </source>
</evidence>
<evidence type="ECO:0000313" key="2">
    <source>
        <dbReference type="EMBL" id="KAF7173069.1"/>
    </source>
</evidence>
<evidence type="ECO:0000256" key="1">
    <source>
        <dbReference type="SAM" id="Phobius"/>
    </source>
</evidence>
<sequence>MFEPTLISDTLRSQWIAPGDVFSVLLILGGDVVARALAQLAGGGLTPVAFSFGWVTYAISALGQERLMVQDSDTECKIINGQTGYTRSNTSWVLGRLMRDFKYWRGAETNEIVEEVLDQKWGELKRKNAGQPAPARPTHAGLVVTIYQPSTTHESGVPVRDGLYWSGIGVLVLQLGIAAIPFGLFGDWGILMITAAGIFLSLLTGSLPEWRREKWACRTNSPETYILTGGNGNQHAIVVLGNKRGLNLEDLAAGQRNIETTTDHSTRATLLILATLWVLLLITAAGLKTNPWFLLAVGAVGMVQKICVSTWRRRPENFGIPLEFVEVIGRPKVMETLTEVERRYPKVGRSMLPEFFPGKLRPGEVAIWEQLERDAQVTKNSTEKHPRTQTVS</sequence>
<feature type="transmembrane region" description="Helical" evidence="1">
    <location>
        <begin position="268"/>
        <end position="286"/>
    </location>
</feature>
<feature type="transmembrane region" description="Helical" evidence="1">
    <location>
        <begin position="292"/>
        <end position="311"/>
    </location>
</feature>
<keyword evidence="4" id="KW-1185">Reference proteome</keyword>
<evidence type="ECO:0000313" key="3">
    <source>
        <dbReference type="EMBL" id="KAF7183238.1"/>
    </source>
</evidence>
<dbReference type="EMBL" id="JACBAG010001736">
    <property type="protein sequence ID" value="KAF7183238.1"/>
    <property type="molecule type" value="Genomic_DNA"/>
</dbReference>
<reference evidence="2" key="1">
    <citation type="submission" date="2020-06" db="EMBL/GenBank/DDBJ databases">
        <title>Draft genome sequences of strains closely related to Aspergillus parafelis and Aspergillus hiratsukae.</title>
        <authorList>
            <person name="Dos Santos R.A.C."/>
            <person name="Rivero-Menendez O."/>
            <person name="Steenwyk J.L."/>
            <person name="Mead M.E."/>
            <person name="Goldman G.H."/>
            <person name="Alastruey-Izquierdo A."/>
            <person name="Rokas A."/>
        </authorList>
    </citation>
    <scope>NUCLEOTIDE SEQUENCE</scope>
    <source>
        <strain evidence="2">CNM-CM5623</strain>
        <strain evidence="3">CNM-CM7691</strain>
    </source>
</reference>
<proteinExistence type="predicted"/>
<keyword evidence="1" id="KW-1133">Transmembrane helix</keyword>
<keyword evidence="1" id="KW-0472">Membrane</keyword>
<dbReference type="OrthoDB" id="1937642at2759"/>
<organism evidence="2 5">
    <name type="scientific">Aspergillus felis</name>
    <dbReference type="NCBI Taxonomy" id="1287682"/>
    <lineage>
        <taxon>Eukaryota</taxon>
        <taxon>Fungi</taxon>
        <taxon>Dikarya</taxon>
        <taxon>Ascomycota</taxon>
        <taxon>Pezizomycotina</taxon>
        <taxon>Eurotiomycetes</taxon>
        <taxon>Eurotiomycetidae</taxon>
        <taxon>Eurotiales</taxon>
        <taxon>Aspergillaceae</taxon>
        <taxon>Aspergillus</taxon>
        <taxon>Aspergillus subgen. Fumigati</taxon>
    </lineage>
</organism>
<comment type="caution">
    <text evidence="2">The sequence shown here is derived from an EMBL/GenBank/DDBJ whole genome shotgun (WGS) entry which is preliminary data.</text>
</comment>
<dbReference type="Proteomes" id="UP000654922">
    <property type="component" value="Unassembled WGS sequence"/>
</dbReference>
<feature type="transmembrane region" description="Helical" evidence="1">
    <location>
        <begin position="163"/>
        <end position="182"/>
    </location>
</feature>
<dbReference type="Proteomes" id="UP000641853">
    <property type="component" value="Unassembled WGS sequence"/>
</dbReference>
<protein>
    <submittedName>
        <fullName evidence="2">Uncharacterized protein</fullName>
    </submittedName>
</protein>
<dbReference type="AlphaFoldDB" id="A0A8H6V2L8"/>